<accession>A0ACD3AFX9</accession>
<evidence type="ECO:0000313" key="1">
    <source>
        <dbReference type="EMBL" id="TFK64803.1"/>
    </source>
</evidence>
<proteinExistence type="predicted"/>
<dbReference type="EMBL" id="ML208460">
    <property type="protein sequence ID" value="TFK64803.1"/>
    <property type="molecule type" value="Genomic_DNA"/>
</dbReference>
<name>A0ACD3AFX9_9AGAR</name>
<gene>
    <name evidence="1" type="ORF">BDN72DRAFT_901242</name>
</gene>
<sequence>MRLSQATTLCKELSSAYTQAMQRYPNKSDAGQRKEWIEQEVHSNLSWIIPAASVSSAVSLAEEAMDTCKGDHHNIQKLLTLVHPWTAPEKRLTRERPHQSPRPHIPSDHKQQEKPAVANQKRTDDIKHHFSLIPSAIQPVPRPKGPTTQTNINRFFSEKKPLSKSTSRESPIVIDSD</sequence>
<protein>
    <submittedName>
        <fullName evidence="1">Uncharacterized protein</fullName>
    </submittedName>
</protein>
<keyword evidence="2" id="KW-1185">Reference proteome</keyword>
<organism evidence="1 2">
    <name type="scientific">Pluteus cervinus</name>
    <dbReference type="NCBI Taxonomy" id="181527"/>
    <lineage>
        <taxon>Eukaryota</taxon>
        <taxon>Fungi</taxon>
        <taxon>Dikarya</taxon>
        <taxon>Basidiomycota</taxon>
        <taxon>Agaricomycotina</taxon>
        <taxon>Agaricomycetes</taxon>
        <taxon>Agaricomycetidae</taxon>
        <taxon>Agaricales</taxon>
        <taxon>Pluteineae</taxon>
        <taxon>Pluteaceae</taxon>
        <taxon>Pluteus</taxon>
    </lineage>
</organism>
<dbReference type="Proteomes" id="UP000308600">
    <property type="component" value="Unassembled WGS sequence"/>
</dbReference>
<evidence type="ECO:0000313" key="2">
    <source>
        <dbReference type="Proteomes" id="UP000308600"/>
    </source>
</evidence>
<reference evidence="1 2" key="1">
    <citation type="journal article" date="2019" name="Nat. Ecol. Evol.">
        <title>Megaphylogeny resolves global patterns of mushroom evolution.</title>
        <authorList>
            <person name="Varga T."/>
            <person name="Krizsan K."/>
            <person name="Foldi C."/>
            <person name="Dima B."/>
            <person name="Sanchez-Garcia M."/>
            <person name="Sanchez-Ramirez S."/>
            <person name="Szollosi G.J."/>
            <person name="Szarkandi J.G."/>
            <person name="Papp V."/>
            <person name="Albert L."/>
            <person name="Andreopoulos W."/>
            <person name="Angelini C."/>
            <person name="Antonin V."/>
            <person name="Barry K.W."/>
            <person name="Bougher N.L."/>
            <person name="Buchanan P."/>
            <person name="Buyck B."/>
            <person name="Bense V."/>
            <person name="Catcheside P."/>
            <person name="Chovatia M."/>
            <person name="Cooper J."/>
            <person name="Damon W."/>
            <person name="Desjardin D."/>
            <person name="Finy P."/>
            <person name="Geml J."/>
            <person name="Haridas S."/>
            <person name="Hughes K."/>
            <person name="Justo A."/>
            <person name="Karasinski D."/>
            <person name="Kautmanova I."/>
            <person name="Kiss B."/>
            <person name="Kocsube S."/>
            <person name="Kotiranta H."/>
            <person name="LaButti K.M."/>
            <person name="Lechner B.E."/>
            <person name="Liimatainen K."/>
            <person name="Lipzen A."/>
            <person name="Lukacs Z."/>
            <person name="Mihaltcheva S."/>
            <person name="Morgado L.N."/>
            <person name="Niskanen T."/>
            <person name="Noordeloos M.E."/>
            <person name="Ohm R.A."/>
            <person name="Ortiz-Santana B."/>
            <person name="Ovrebo C."/>
            <person name="Racz N."/>
            <person name="Riley R."/>
            <person name="Savchenko A."/>
            <person name="Shiryaev A."/>
            <person name="Soop K."/>
            <person name="Spirin V."/>
            <person name="Szebenyi C."/>
            <person name="Tomsovsky M."/>
            <person name="Tulloss R.E."/>
            <person name="Uehling J."/>
            <person name="Grigoriev I.V."/>
            <person name="Vagvolgyi C."/>
            <person name="Papp T."/>
            <person name="Martin F.M."/>
            <person name="Miettinen O."/>
            <person name="Hibbett D.S."/>
            <person name="Nagy L.G."/>
        </authorList>
    </citation>
    <scope>NUCLEOTIDE SEQUENCE [LARGE SCALE GENOMIC DNA]</scope>
    <source>
        <strain evidence="1 2">NL-1719</strain>
    </source>
</reference>